<comment type="caution">
    <text evidence="2">The sequence shown here is derived from an EMBL/GenBank/DDBJ whole genome shotgun (WGS) entry which is preliminary data.</text>
</comment>
<evidence type="ECO:0000313" key="2">
    <source>
        <dbReference type="EMBL" id="ORD98902.1"/>
    </source>
</evidence>
<protein>
    <submittedName>
        <fullName evidence="2">Uncharacterized protein</fullName>
    </submittedName>
</protein>
<dbReference type="AlphaFoldDB" id="A0A1X0QGK9"/>
<evidence type="ECO:0000313" key="3">
    <source>
        <dbReference type="Proteomes" id="UP000192501"/>
    </source>
</evidence>
<accession>A0A1X0QGK9</accession>
<feature type="transmembrane region" description="Helical" evidence="1">
    <location>
        <begin position="7"/>
        <end position="27"/>
    </location>
</feature>
<keyword evidence="1" id="KW-0812">Transmembrane</keyword>
<gene>
    <name evidence="2" type="ORF">A0H76_1750</name>
</gene>
<reference evidence="2 3" key="1">
    <citation type="journal article" date="2017" name="Environ. Microbiol.">
        <title>Decay of the glycolytic pathway and adaptation to intranuclear parasitism within Enterocytozoonidae microsporidia.</title>
        <authorList>
            <person name="Wiredu Boakye D."/>
            <person name="Jaroenlak P."/>
            <person name="Prachumwat A."/>
            <person name="Williams T.A."/>
            <person name="Bateman K.S."/>
            <person name="Itsathitphaisarn O."/>
            <person name="Sritunyalucksana K."/>
            <person name="Paszkiewicz K.H."/>
            <person name="Moore K.A."/>
            <person name="Stentiford G.D."/>
            <person name="Williams B.A."/>
        </authorList>
    </citation>
    <scope>NUCLEOTIDE SEQUENCE [LARGE SCALE GENOMIC DNA]</scope>
    <source>
        <strain evidence="3">canceri</strain>
    </source>
</reference>
<dbReference type="EMBL" id="LTAI01000393">
    <property type="protein sequence ID" value="ORD98902.1"/>
    <property type="molecule type" value="Genomic_DNA"/>
</dbReference>
<name>A0A1X0QGK9_9MICR</name>
<keyword evidence="1" id="KW-0472">Membrane</keyword>
<feature type="transmembrane region" description="Helical" evidence="1">
    <location>
        <begin position="39"/>
        <end position="61"/>
    </location>
</feature>
<sequence length="96" mass="11921">MVYDKIYFYKSIFNFFLKYIILPILLYDIQIKPLLILHVYYIFRYIPIFLKLSEIFISLLLKRLNLKSSRKSFFLWFHCISNFFGKYNSFFIFTNL</sequence>
<proteinExistence type="predicted"/>
<dbReference type="VEuPathDB" id="MicrosporidiaDB:A0H76_1750"/>
<organism evidence="2 3">
    <name type="scientific">Hepatospora eriocheir</name>
    <dbReference type="NCBI Taxonomy" id="1081669"/>
    <lineage>
        <taxon>Eukaryota</taxon>
        <taxon>Fungi</taxon>
        <taxon>Fungi incertae sedis</taxon>
        <taxon>Microsporidia</taxon>
        <taxon>Hepatosporidae</taxon>
        <taxon>Hepatospora</taxon>
    </lineage>
</organism>
<keyword evidence="1" id="KW-1133">Transmembrane helix</keyword>
<dbReference type="Proteomes" id="UP000192501">
    <property type="component" value="Unassembled WGS sequence"/>
</dbReference>
<evidence type="ECO:0000256" key="1">
    <source>
        <dbReference type="SAM" id="Phobius"/>
    </source>
</evidence>
<feature type="transmembrane region" description="Helical" evidence="1">
    <location>
        <begin position="73"/>
        <end position="93"/>
    </location>
</feature>